<organism evidence="2 3">
    <name type="scientific">Cyphomyrmex costatus</name>
    <dbReference type="NCBI Taxonomy" id="456900"/>
    <lineage>
        <taxon>Eukaryota</taxon>
        <taxon>Metazoa</taxon>
        <taxon>Ecdysozoa</taxon>
        <taxon>Arthropoda</taxon>
        <taxon>Hexapoda</taxon>
        <taxon>Insecta</taxon>
        <taxon>Pterygota</taxon>
        <taxon>Neoptera</taxon>
        <taxon>Endopterygota</taxon>
        <taxon>Hymenoptera</taxon>
        <taxon>Apocrita</taxon>
        <taxon>Aculeata</taxon>
        <taxon>Formicoidea</taxon>
        <taxon>Formicidae</taxon>
        <taxon>Myrmicinae</taxon>
        <taxon>Cyphomyrmex</taxon>
    </lineage>
</organism>
<evidence type="ECO:0000313" key="2">
    <source>
        <dbReference type="EMBL" id="KYN06693.1"/>
    </source>
</evidence>
<evidence type="ECO:0000256" key="1">
    <source>
        <dbReference type="SAM" id="MobiDB-lite"/>
    </source>
</evidence>
<proteinExistence type="predicted"/>
<feature type="region of interest" description="Disordered" evidence="1">
    <location>
        <begin position="1"/>
        <end position="20"/>
    </location>
</feature>
<accession>A0A195D1A9</accession>
<dbReference type="EMBL" id="KQ976973">
    <property type="protein sequence ID" value="KYN06693.1"/>
    <property type="molecule type" value="Genomic_DNA"/>
</dbReference>
<keyword evidence="3" id="KW-1185">Reference proteome</keyword>
<name>A0A195D1A9_9HYME</name>
<gene>
    <name evidence="2" type="ORF">ALC62_02351</name>
</gene>
<evidence type="ECO:0000313" key="3">
    <source>
        <dbReference type="Proteomes" id="UP000078542"/>
    </source>
</evidence>
<sequence>MTESDCSIDSSKTPRLQPSLTKKGIGNAVVTLHDYARTGSCRRLPYDGNNQKYVAISGTPHLVNTNVWRTCDRWYVHVSSRRGCLRCGFVERSILSCLQLKYLPEERQITLSLLKNKS</sequence>
<reference evidence="2 3" key="1">
    <citation type="submission" date="2016-03" db="EMBL/GenBank/DDBJ databases">
        <title>Cyphomyrmex costatus WGS genome.</title>
        <authorList>
            <person name="Nygaard S."/>
            <person name="Hu H."/>
            <person name="Boomsma J."/>
            <person name="Zhang G."/>
        </authorList>
    </citation>
    <scope>NUCLEOTIDE SEQUENCE [LARGE SCALE GENOMIC DNA]</scope>
    <source>
        <strain evidence="2">MS0001</strain>
        <tissue evidence="2">Whole body</tissue>
    </source>
</reference>
<dbReference type="AlphaFoldDB" id="A0A195D1A9"/>
<dbReference type="Proteomes" id="UP000078542">
    <property type="component" value="Unassembled WGS sequence"/>
</dbReference>
<protein>
    <submittedName>
        <fullName evidence="2">Uncharacterized protein</fullName>
    </submittedName>
</protein>